<protein>
    <submittedName>
        <fullName evidence="7">Kinase-like protein</fullName>
    </submittedName>
</protein>
<name>A0A316V6Y1_9BASI</name>
<dbReference type="GeneID" id="37019203"/>
<dbReference type="InParanoid" id="A0A316V6Y1"/>
<dbReference type="GO" id="GO:0004712">
    <property type="term" value="F:protein serine/threonine/tyrosine kinase activity"/>
    <property type="evidence" value="ECO:0007669"/>
    <property type="project" value="TreeGrafter"/>
</dbReference>
<proteinExistence type="predicted"/>
<dbReference type="PANTHER" id="PTHR22974">
    <property type="entry name" value="MIXED LINEAGE PROTEIN KINASE"/>
    <property type="match status" value="1"/>
</dbReference>
<dbReference type="GO" id="GO:0004674">
    <property type="term" value="F:protein serine/threonine kinase activity"/>
    <property type="evidence" value="ECO:0007669"/>
    <property type="project" value="UniProtKB-KW"/>
</dbReference>
<evidence type="ECO:0000259" key="6">
    <source>
        <dbReference type="PROSITE" id="PS50011"/>
    </source>
</evidence>
<dbReference type="STRING" id="1280837.A0A316V6Y1"/>
<evidence type="ECO:0000313" key="8">
    <source>
        <dbReference type="Proteomes" id="UP000245771"/>
    </source>
</evidence>
<evidence type="ECO:0000256" key="4">
    <source>
        <dbReference type="ARBA" id="ARBA00022777"/>
    </source>
</evidence>
<dbReference type="InterPro" id="IPR008271">
    <property type="entry name" value="Ser/Thr_kinase_AS"/>
</dbReference>
<dbReference type="Proteomes" id="UP000245771">
    <property type="component" value="Unassembled WGS sequence"/>
</dbReference>
<dbReference type="SMART" id="SM00220">
    <property type="entry name" value="S_TKc"/>
    <property type="match status" value="1"/>
</dbReference>
<keyword evidence="3" id="KW-0547">Nucleotide-binding</keyword>
<dbReference type="GO" id="GO:0007059">
    <property type="term" value="P:chromosome segregation"/>
    <property type="evidence" value="ECO:0007669"/>
    <property type="project" value="TreeGrafter"/>
</dbReference>
<dbReference type="OrthoDB" id="20524at2759"/>
<gene>
    <name evidence="7" type="ORF">FA14DRAFT_150074</name>
</gene>
<reference evidence="7 8" key="1">
    <citation type="journal article" date="2018" name="Mol. Biol. Evol.">
        <title>Broad Genomic Sampling Reveals a Smut Pathogenic Ancestry of the Fungal Clade Ustilaginomycotina.</title>
        <authorList>
            <person name="Kijpornyongpan T."/>
            <person name="Mondo S.J."/>
            <person name="Barry K."/>
            <person name="Sandor L."/>
            <person name="Lee J."/>
            <person name="Lipzen A."/>
            <person name="Pangilinan J."/>
            <person name="LaButti K."/>
            <person name="Hainaut M."/>
            <person name="Henrissat B."/>
            <person name="Grigoriev I.V."/>
            <person name="Spatafora J.W."/>
            <person name="Aime M.C."/>
        </authorList>
    </citation>
    <scope>NUCLEOTIDE SEQUENCE [LARGE SCALE GENOMIC DNA]</scope>
    <source>
        <strain evidence="7 8">MCA 3882</strain>
    </source>
</reference>
<evidence type="ECO:0000256" key="1">
    <source>
        <dbReference type="ARBA" id="ARBA00022527"/>
    </source>
</evidence>
<dbReference type="GO" id="GO:0005634">
    <property type="term" value="C:nucleus"/>
    <property type="evidence" value="ECO:0007669"/>
    <property type="project" value="TreeGrafter"/>
</dbReference>
<dbReference type="AlphaFoldDB" id="A0A316V6Y1"/>
<dbReference type="GO" id="GO:0005524">
    <property type="term" value="F:ATP binding"/>
    <property type="evidence" value="ECO:0007669"/>
    <property type="project" value="UniProtKB-KW"/>
</dbReference>
<evidence type="ECO:0000313" key="7">
    <source>
        <dbReference type="EMBL" id="PWN31963.1"/>
    </source>
</evidence>
<evidence type="ECO:0000256" key="2">
    <source>
        <dbReference type="ARBA" id="ARBA00022679"/>
    </source>
</evidence>
<keyword evidence="5" id="KW-0067">ATP-binding</keyword>
<evidence type="ECO:0000256" key="3">
    <source>
        <dbReference type="ARBA" id="ARBA00022741"/>
    </source>
</evidence>
<dbReference type="GO" id="GO:0034501">
    <property type="term" value="P:protein localization to kinetochore"/>
    <property type="evidence" value="ECO:0007669"/>
    <property type="project" value="TreeGrafter"/>
</dbReference>
<dbReference type="PANTHER" id="PTHR22974:SF21">
    <property type="entry name" value="DUAL SPECIFICITY PROTEIN KINASE TTK"/>
    <property type="match status" value="1"/>
</dbReference>
<dbReference type="Gene3D" id="1.10.510.10">
    <property type="entry name" value="Transferase(Phosphotransferase) domain 1"/>
    <property type="match status" value="1"/>
</dbReference>
<dbReference type="GO" id="GO:0000776">
    <property type="term" value="C:kinetochore"/>
    <property type="evidence" value="ECO:0007669"/>
    <property type="project" value="TreeGrafter"/>
</dbReference>
<keyword evidence="2" id="KW-0808">Transferase</keyword>
<keyword evidence="8" id="KW-1185">Reference proteome</keyword>
<dbReference type="RefSeq" id="XP_025352265.1">
    <property type="nucleotide sequence ID" value="XM_025497422.1"/>
</dbReference>
<feature type="domain" description="Protein kinase" evidence="6">
    <location>
        <begin position="1"/>
        <end position="169"/>
    </location>
</feature>
<dbReference type="EMBL" id="KZ819606">
    <property type="protein sequence ID" value="PWN31963.1"/>
    <property type="molecule type" value="Genomic_DNA"/>
</dbReference>
<keyword evidence="4 7" id="KW-0418">Kinase</keyword>
<dbReference type="SUPFAM" id="SSF56112">
    <property type="entry name" value="Protein kinase-like (PK-like)"/>
    <property type="match status" value="1"/>
</dbReference>
<dbReference type="Pfam" id="PF00069">
    <property type="entry name" value="Pkinase"/>
    <property type="match status" value="1"/>
</dbReference>
<accession>A0A316V6Y1</accession>
<dbReference type="InterPro" id="IPR000719">
    <property type="entry name" value="Prot_kinase_dom"/>
</dbReference>
<dbReference type="GO" id="GO:0007094">
    <property type="term" value="P:mitotic spindle assembly checkpoint signaling"/>
    <property type="evidence" value="ECO:0007669"/>
    <property type="project" value="TreeGrafter"/>
</dbReference>
<dbReference type="GO" id="GO:0033316">
    <property type="term" value="P:meiotic spindle assembly checkpoint signaling"/>
    <property type="evidence" value="ECO:0007669"/>
    <property type="project" value="TreeGrafter"/>
</dbReference>
<sequence length="227" mass="26004">MLQAVHFTHEEGNIVHTDLKPANFLMANGRLKLIDFGIAQKIPVGTIHIKRDAMIGTPNYMAPETVRAVKEGAPSRVYKAGKASDIWAMGCILYQMVYSRPPFEAFHGDDKLREILDPNHKIDFSSDEEDDETELESVDEDLIDVLRLTLTYSALDRVTIPQLLQHPLLRPLEQQHKLTVPMSRTMLRDVLRKMYAFARSGELNEENLDARTDALFDNMVLRRQQME</sequence>
<evidence type="ECO:0000256" key="5">
    <source>
        <dbReference type="ARBA" id="ARBA00022840"/>
    </source>
</evidence>
<organism evidence="7 8">
    <name type="scientific">Meira miltonrushii</name>
    <dbReference type="NCBI Taxonomy" id="1280837"/>
    <lineage>
        <taxon>Eukaryota</taxon>
        <taxon>Fungi</taxon>
        <taxon>Dikarya</taxon>
        <taxon>Basidiomycota</taxon>
        <taxon>Ustilaginomycotina</taxon>
        <taxon>Exobasidiomycetes</taxon>
        <taxon>Exobasidiales</taxon>
        <taxon>Brachybasidiaceae</taxon>
        <taxon>Meira</taxon>
    </lineage>
</organism>
<dbReference type="PROSITE" id="PS50011">
    <property type="entry name" value="PROTEIN_KINASE_DOM"/>
    <property type="match status" value="1"/>
</dbReference>
<dbReference type="PROSITE" id="PS00108">
    <property type="entry name" value="PROTEIN_KINASE_ST"/>
    <property type="match status" value="1"/>
</dbReference>
<dbReference type="InterPro" id="IPR011009">
    <property type="entry name" value="Kinase-like_dom_sf"/>
</dbReference>
<keyword evidence="1" id="KW-0723">Serine/threonine-protein kinase</keyword>